<dbReference type="GO" id="GO:0005975">
    <property type="term" value="P:carbohydrate metabolic process"/>
    <property type="evidence" value="ECO:0007669"/>
    <property type="project" value="InterPro"/>
</dbReference>
<gene>
    <name evidence="6" type="ORF">JTE90_015407</name>
</gene>
<dbReference type="EMBL" id="JAFNEN010000595">
    <property type="protein sequence ID" value="KAG8179958.1"/>
    <property type="molecule type" value="Genomic_DNA"/>
</dbReference>
<dbReference type="PANTHER" id="PTHR11177">
    <property type="entry name" value="CHITINASE"/>
    <property type="match status" value="1"/>
</dbReference>
<dbReference type="InterPro" id="IPR011583">
    <property type="entry name" value="Chitinase_II/V-like_cat"/>
</dbReference>
<dbReference type="PROSITE" id="PS51910">
    <property type="entry name" value="GH18_2"/>
    <property type="match status" value="1"/>
</dbReference>
<dbReference type="InterPro" id="IPR050314">
    <property type="entry name" value="Glycosyl_Hydrlase_18"/>
</dbReference>
<dbReference type="GO" id="GO:0006032">
    <property type="term" value="P:chitin catabolic process"/>
    <property type="evidence" value="ECO:0007669"/>
    <property type="project" value="UniProtKB-ARBA"/>
</dbReference>
<dbReference type="PANTHER" id="PTHR11177:SF390">
    <property type="entry name" value="CHITINASE 11"/>
    <property type="match status" value="1"/>
</dbReference>
<name>A0AAV6U7Y9_9ARAC</name>
<evidence type="ECO:0000313" key="7">
    <source>
        <dbReference type="Proteomes" id="UP000827092"/>
    </source>
</evidence>
<dbReference type="SUPFAM" id="SSF51445">
    <property type="entry name" value="(Trans)glycosidases"/>
    <property type="match status" value="1"/>
</dbReference>
<dbReference type="PROSITE" id="PS01095">
    <property type="entry name" value="GH18_1"/>
    <property type="match status" value="1"/>
</dbReference>
<dbReference type="InterPro" id="IPR001579">
    <property type="entry name" value="Glyco_hydro_18_chit_AS"/>
</dbReference>
<evidence type="ECO:0000313" key="6">
    <source>
        <dbReference type="EMBL" id="KAG8179958.1"/>
    </source>
</evidence>
<comment type="caution">
    <text evidence="6">The sequence shown here is derived from an EMBL/GenBank/DDBJ whole genome shotgun (WGS) entry which is preliminary data.</text>
</comment>
<organism evidence="6 7">
    <name type="scientific">Oedothorax gibbosus</name>
    <dbReference type="NCBI Taxonomy" id="931172"/>
    <lineage>
        <taxon>Eukaryota</taxon>
        <taxon>Metazoa</taxon>
        <taxon>Ecdysozoa</taxon>
        <taxon>Arthropoda</taxon>
        <taxon>Chelicerata</taxon>
        <taxon>Arachnida</taxon>
        <taxon>Araneae</taxon>
        <taxon>Araneomorphae</taxon>
        <taxon>Entelegynae</taxon>
        <taxon>Araneoidea</taxon>
        <taxon>Linyphiidae</taxon>
        <taxon>Erigoninae</taxon>
        <taxon>Oedothorax</taxon>
    </lineage>
</organism>
<keyword evidence="1 3" id="KW-0378">Hydrolase</keyword>
<dbReference type="GO" id="GO:0005576">
    <property type="term" value="C:extracellular region"/>
    <property type="evidence" value="ECO:0007669"/>
    <property type="project" value="TreeGrafter"/>
</dbReference>
<proteinExistence type="inferred from homology"/>
<evidence type="ECO:0000256" key="1">
    <source>
        <dbReference type="ARBA" id="ARBA00022801"/>
    </source>
</evidence>
<dbReference type="InterPro" id="IPR017853">
    <property type="entry name" value="GH"/>
</dbReference>
<sequence length="392" mass="44114">MLSICTGFKDIMRLLGCSFVVCSLIFPVLCKNNKEGNSELLRVCYYPVDKDNLTPSKLNTTLCTHIIAGFSSVEDGVINLGDDSKKQLYRETTGLKKNNPKLKVLLTIGGGGNNSGFSPAYNSTFNRTKFIASTLAILDEYNFDGLDVDWEFPVWNDACPEDKDNFVYFLEEFHLLSKAYAYLLGKDPAILSVAVAAPVNIVQSSYNIKEMAKYVTFINLMTYDFHDFNWYTPFTGHNSPLFNRSAEKAYFATLNTAWVANYWFEQGMPKSKIMVGIPTYGHSYKLISKNFNGVDAPSSGTNGDVTFTQVCQTLKAGGTRVFDNESKVPYVYLDYDWMSYEDSESMFGKANWIKAEGFGGAMTYDLNADDWPALCDKTPFLLHRILYEVFTT</sequence>
<keyword evidence="7" id="KW-1185">Reference proteome</keyword>
<dbReference type="Gene3D" id="3.10.50.10">
    <property type="match status" value="1"/>
</dbReference>
<dbReference type="Gene3D" id="3.20.20.80">
    <property type="entry name" value="Glycosidases"/>
    <property type="match status" value="1"/>
</dbReference>
<dbReference type="SUPFAM" id="SSF54556">
    <property type="entry name" value="Chitinase insertion domain"/>
    <property type="match status" value="1"/>
</dbReference>
<keyword evidence="2 3" id="KW-0326">Glycosidase</keyword>
<dbReference type="GO" id="GO:0004568">
    <property type="term" value="F:chitinase activity"/>
    <property type="evidence" value="ECO:0007669"/>
    <property type="project" value="UniProtKB-ARBA"/>
</dbReference>
<evidence type="ECO:0000256" key="3">
    <source>
        <dbReference type="RuleBase" id="RU000489"/>
    </source>
</evidence>
<evidence type="ECO:0000256" key="4">
    <source>
        <dbReference type="RuleBase" id="RU004453"/>
    </source>
</evidence>
<protein>
    <recommendedName>
        <fullName evidence="5">GH18 domain-containing protein</fullName>
    </recommendedName>
</protein>
<dbReference type="GO" id="GO:0008061">
    <property type="term" value="F:chitin binding"/>
    <property type="evidence" value="ECO:0007669"/>
    <property type="project" value="InterPro"/>
</dbReference>
<accession>A0AAV6U7Y9</accession>
<reference evidence="6 7" key="1">
    <citation type="journal article" date="2022" name="Nat. Ecol. Evol.">
        <title>A masculinizing supergene underlies an exaggerated male reproductive morph in a spider.</title>
        <authorList>
            <person name="Hendrickx F."/>
            <person name="De Corte Z."/>
            <person name="Sonet G."/>
            <person name="Van Belleghem S.M."/>
            <person name="Kostlbacher S."/>
            <person name="Vangestel C."/>
        </authorList>
    </citation>
    <scope>NUCLEOTIDE SEQUENCE [LARGE SCALE GENOMIC DNA]</scope>
    <source>
        <strain evidence="6">W744_W776</strain>
    </source>
</reference>
<dbReference type="SMART" id="SM00636">
    <property type="entry name" value="Glyco_18"/>
    <property type="match status" value="1"/>
</dbReference>
<comment type="similarity">
    <text evidence="4">Belongs to the glycosyl hydrolase 18 family.</text>
</comment>
<dbReference type="InterPro" id="IPR029070">
    <property type="entry name" value="Chitinase_insertion_sf"/>
</dbReference>
<dbReference type="AlphaFoldDB" id="A0AAV6U7Y9"/>
<evidence type="ECO:0000259" key="5">
    <source>
        <dbReference type="PROSITE" id="PS51910"/>
    </source>
</evidence>
<dbReference type="Proteomes" id="UP000827092">
    <property type="component" value="Unassembled WGS sequence"/>
</dbReference>
<dbReference type="Pfam" id="PF00704">
    <property type="entry name" value="Glyco_hydro_18"/>
    <property type="match status" value="1"/>
</dbReference>
<evidence type="ECO:0000256" key="2">
    <source>
        <dbReference type="ARBA" id="ARBA00023295"/>
    </source>
</evidence>
<feature type="domain" description="GH18" evidence="5">
    <location>
        <begin position="40"/>
        <end position="384"/>
    </location>
</feature>
<dbReference type="InterPro" id="IPR001223">
    <property type="entry name" value="Glyco_hydro18_cat"/>
</dbReference>